<dbReference type="InterPro" id="IPR004841">
    <property type="entry name" value="AA-permease/SLC12A_dom"/>
</dbReference>
<feature type="transmembrane region" description="Helical" evidence="8">
    <location>
        <begin position="127"/>
        <end position="148"/>
    </location>
</feature>
<accession>A0ABR4LP01</accession>
<feature type="transmembrane region" description="Helical" evidence="8">
    <location>
        <begin position="428"/>
        <end position="446"/>
    </location>
</feature>
<keyword evidence="11" id="KW-1185">Reference proteome</keyword>
<feature type="transmembrane region" description="Helical" evidence="8">
    <location>
        <begin position="319"/>
        <end position="339"/>
    </location>
</feature>
<feature type="transmembrane region" description="Helical" evidence="8">
    <location>
        <begin position="274"/>
        <end position="298"/>
    </location>
</feature>
<evidence type="ECO:0000256" key="4">
    <source>
        <dbReference type="ARBA" id="ARBA00022970"/>
    </source>
</evidence>
<feature type="transmembrane region" description="Helical" evidence="8">
    <location>
        <begin position="68"/>
        <end position="89"/>
    </location>
</feature>
<feature type="transmembrane region" description="Helical" evidence="8">
    <location>
        <begin position="391"/>
        <end position="408"/>
    </location>
</feature>
<feature type="transmembrane region" description="Helical" evidence="8">
    <location>
        <begin position="12"/>
        <end position="34"/>
    </location>
</feature>
<dbReference type="Gene3D" id="1.20.1740.10">
    <property type="entry name" value="Amino acid/polyamine transporter I"/>
    <property type="match status" value="1"/>
</dbReference>
<dbReference type="PIRSF" id="PIRSF006060">
    <property type="entry name" value="AA_transporter"/>
    <property type="match status" value="1"/>
</dbReference>
<keyword evidence="2" id="KW-0813">Transport</keyword>
<evidence type="ECO:0000256" key="2">
    <source>
        <dbReference type="ARBA" id="ARBA00022448"/>
    </source>
</evidence>
<feature type="transmembrane region" description="Helical" evidence="8">
    <location>
        <begin position="345"/>
        <end position="371"/>
    </location>
</feature>
<dbReference type="EMBL" id="JBFXLQ010000026">
    <property type="protein sequence ID" value="KAL2866273.1"/>
    <property type="molecule type" value="Genomic_DNA"/>
</dbReference>
<reference evidence="10 11" key="1">
    <citation type="submission" date="2024-07" db="EMBL/GenBank/DDBJ databases">
        <title>Section-level genome sequencing and comparative genomics of Aspergillus sections Usti and Cavernicolus.</title>
        <authorList>
            <consortium name="Lawrence Berkeley National Laboratory"/>
            <person name="Nybo J.L."/>
            <person name="Vesth T.C."/>
            <person name="Theobald S."/>
            <person name="Frisvad J.C."/>
            <person name="Larsen T.O."/>
            <person name="Kjaerboelling I."/>
            <person name="Rothschild-Mancinelli K."/>
            <person name="Lyhne E.K."/>
            <person name="Kogle M.E."/>
            <person name="Barry K."/>
            <person name="Clum A."/>
            <person name="Na H."/>
            <person name="Ledsgaard L."/>
            <person name="Lin J."/>
            <person name="Lipzen A."/>
            <person name="Kuo A."/>
            <person name="Riley R."/>
            <person name="Mondo S."/>
            <person name="Labutti K."/>
            <person name="Haridas S."/>
            <person name="Pangalinan J."/>
            <person name="Salamov A.A."/>
            <person name="Simmons B.A."/>
            <person name="Magnuson J.K."/>
            <person name="Chen J."/>
            <person name="Drula E."/>
            <person name="Henrissat B."/>
            <person name="Wiebenga A."/>
            <person name="Lubbers R.J."/>
            <person name="Gomes A.C."/>
            <person name="Macurrencykelacurrency M.R."/>
            <person name="Stajich J."/>
            <person name="Grigoriev I.V."/>
            <person name="Mortensen U.H."/>
            <person name="De Vries R.P."/>
            <person name="Baker S.E."/>
            <person name="Andersen M.R."/>
        </authorList>
    </citation>
    <scope>NUCLEOTIDE SEQUENCE [LARGE SCALE GENOMIC DNA]</scope>
    <source>
        <strain evidence="10 11">CBS 449.75</strain>
    </source>
</reference>
<dbReference type="Proteomes" id="UP001610432">
    <property type="component" value="Unassembled WGS sequence"/>
</dbReference>
<keyword evidence="6 8" id="KW-0472">Membrane</keyword>
<comment type="caution">
    <text evidence="10">The sequence shown here is derived from an EMBL/GenBank/DDBJ whole genome shotgun (WGS) entry which is preliminary data.</text>
</comment>
<name>A0ABR4LP01_9EURO</name>
<dbReference type="RefSeq" id="XP_070885252.1">
    <property type="nucleotide sequence ID" value="XM_071024695.1"/>
</dbReference>
<comment type="subcellular location">
    <subcellularLocation>
        <location evidence="1">Membrane</location>
        <topology evidence="1">Multi-pass membrane protein</topology>
    </subcellularLocation>
</comment>
<gene>
    <name evidence="10" type="ORF">BJX67DRAFT_143204</name>
</gene>
<sequence length="504" mass="55749">MIAFGNALSRSGPASILISYTFVGFIVFLVLSALGEVASFSPEPTTVHSHANRFCGPALGFTLGWMYWLKYMIVIINQLTAGVVVISYWKNVPVWDTAAYITAFLAVIVSMNYWSGRFLGRYEVALSSFKVLVVFGLMILSLVIAFGGGPDHERKGFRYWRWPGAFANADDKGSLGIFRAIFRTFPSTTLSYLGTELIGMAVLHTQEPRKAAARAIKQTFYRILAFNLVVVTLLGMAIPYDEDILAVPIYTSKRSASAFVVAVQMAHIAVLPDILNACILVFVVSAASRALCMATRIIRELSLEKNAPVFLRHTDKRGVPVYALGVSATPGLLGYLNLLTISGRLWSYLVNLVTMFSILTWVSILIIHLAFVHARKAQQIPPDEVPFKAPLGIFGSWIALVLCISIPIMRGVELSDRNFYKNGLDVGAFITSYLGLPLYFSLVLGYKARSRRRSRRGHAKVESLTTRRRVESLQDTETDGAVQGAVPAREKPPWKGQILPVWLI</sequence>
<feature type="region of interest" description="Disordered" evidence="7">
    <location>
        <begin position="457"/>
        <end position="481"/>
    </location>
</feature>
<keyword evidence="3 8" id="KW-0812">Transmembrane</keyword>
<feature type="transmembrane region" description="Helical" evidence="8">
    <location>
        <begin position="98"/>
        <end position="115"/>
    </location>
</feature>
<evidence type="ECO:0000256" key="3">
    <source>
        <dbReference type="ARBA" id="ARBA00022692"/>
    </source>
</evidence>
<evidence type="ECO:0000256" key="1">
    <source>
        <dbReference type="ARBA" id="ARBA00004141"/>
    </source>
</evidence>
<evidence type="ECO:0000313" key="10">
    <source>
        <dbReference type="EMBL" id="KAL2866273.1"/>
    </source>
</evidence>
<keyword evidence="4" id="KW-0029">Amino-acid transport</keyword>
<proteinExistence type="predicted"/>
<evidence type="ECO:0000256" key="7">
    <source>
        <dbReference type="SAM" id="MobiDB-lite"/>
    </source>
</evidence>
<feature type="domain" description="Amino acid permease/ SLC12A" evidence="9">
    <location>
        <begin position="3"/>
        <end position="453"/>
    </location>
</feature>
<dbReference type="InterPro" id="IPR004840">
    <property type="entry name" value="Amino_acid_permease_CS"/>
</dbReference>
<protein>
    <submittedName>
        <fullName evidence="10">Amino acid permease/ SLC12A domain-containing protein</fullName>
    </submittedName>
</protein>
<dbReference type="GeneID" id="98139767"/>
<evidence type="ECO:0000256" key="5">
    <source>
        <dbReference type="ARBA" id="ARBA00022989"/>
    </source>
</evidence>
<dbReference type="PROSITE" id="PS00218">
    <property type="entry name" value="AMINO_ACID_PERMEASE_1"/>
    <property type="match status" value="1"/>
</dbReference>
<dbReference type="PANTHER" id="PTHR43341:SF45">
    <property type="entry name" value="AMINO ACID TRANSPORTER (EUROFUNG)"/>
    <property type="match status" value="1"/>
</dbReference>
<organism evidence="10 11">
    <name type="scientific">Aspergillus lucknowensis</name>
    <dbReference type="NCBI Taxonomy" id="176173"/>
    <lineage>
        <taxon>Eukaryota</taxon>
        <taxon>Fungi</taxon>
        <taxon>Dikarya</taxon>
        <taxon>Ascomycota</taxon>
        <taxon>Pezizomycotina</taxon>
        <taxon>Eurotiomycetes</taxon>
        <taxon>Eurotiomycetidae</taxon>
        <taxon>Eurotiales</taxon>
        <taxon>Aspergillaceae</taxon>
        <taxon>Aspergillus</taxon>
        <taxon>Aspergillus subgen. Nidulantes</taxon>
    </lineage>
</organism>
<dbReference type="InterPro" id="IPR050524">
    <property type="entry name" value="APC_YAT"/>
</dbReference>
<evidence type="ECO:0000256" key="6">
    <source>
        <dbReference type="ARBA" id="ARBA00023136"/>
    </source>
</evidence>
<evidence type="ECO:0000313" key="11">
    <source>
        <dbReference type="Proteomes" id="UP001610432"/>
    </source>
</evidence>
<evidence type="ECO:0000256" key="8">
    <source>
        <dbReference type="SAM" id="Phobius"/>
    </source>
</evidence>
<evidence type="ECO:0000259" key="9">
    <source>
        <dbReference type="Pfam" id="PF00324"/>
    </source>
</evidence>
<dbReference type="Pfam" id="PF00324">
    <property type="entry name" value="AA_permease"/>
    <property type="match status" value="1"/>
</dbReference>
<feature type="transmembrane region" description="Helical" evidence="8">
    <location>
        <begin position="219"/>
        <end position="240"/>
    </location>
</feature>
<keyword evidence="5 8" id="KW-1133">Transmembrane helix</keyword>
<dbReference type="PANTHER" id="PTHR43341">
    <property type="entry name" value="AMINO ACID PERMEASE"/>
    <property type="match status" value="1"/>
</dbReference>